<dbReference type="InterPro" id="IPR013325">
    <property type="entry name" value="RNA_pol_sigma_r2"/>
</dbReference>
<dbReference type="Pfam" id="PF04542">
    <property type="entry name" value="Sigma70_r2"/>
    <property type="match status" value="1"/>
</dbReference>
<dbReference type="InterPro" id="IPR013249">
    <property type="entry name" value="RNA_pol_sigma70_r4_t2"/>
</dbReference>
<evidence type="ECO:0000256" key="4">
    <source>
        <dbReference type="ARBA" id="ARBA00023125"/>
    </source>
</evidence>
<dbReference type="InterPro" id="IPR014284">
    <property type="entry name" value="RNA_pol_sigma-70_dom"/>
</dbReference>
<dbReference type="SUPFAM" id="SSF88659">
    <property type="entry name" value="Sigma3 and sigma4 domains of RNA polymerase sigma factors"/>
    <property type="match status" value="1"/>
</dbReference>
<dbReference type="Proteomes" id="UP001597459">
    <property type="component" value="Unassembled WGS sequence"/>
</dbReference>
<evidence type="ECO:0000256" key="1">
    <source>
        <dbReference type="ARBA" id="ARBA00010641"/>
    </source>
</evidence>
<proteinExistence type="inferred from homology"/>
<dbReference type="Gene3D" id="1.10.1740.10">
    <property type="match status" value="1"/>
</dbReference>
<evidence type="ECO:0000259" key="8">
    <source>
        <dbReference type="Pfam" id="PF08281"/>
    </source>
</evidence>
<evidence type="ECO:0000256" key="3">
    <source>
        <dbReference type="ARBA" id="ARBA00023082"/>
    </source>
</evidence>
<dbReference type="Pfam" id="PF08281">
    <property type="entry name" value="Sigma70_r4_2"/>
    <property type="match status" value="1"/>
</dbReference>
<keyword evidence="4 6" id="KW-0238">DNA-binding</keyword>
<dbReference type="NCBIfam" id="TIGR02937">
    <property type="entry name" value="sigma70-ECF"/>
    <property type="match status" value="1"/>
</dbReference>
<dbReference type="Gene3D" id="1.10.10.10">
    <property type="entry name" value="Winged helix-like DNA-binding domain superfamily/Winged helix DNA-binding domain"/>
    <property type="match status" value="1"/>
</dbReference>
<protein>
    <recommendedName>
        <fullName evidence="6">RNA polymerase sigma factor</fullName>
    </recommendedName>
</protein>
<feature type="domain" description="RNA polymerase sigma factor 70 region 4 type 2" evidence="8">
    <location>
        <begin position="123"/>
        <end position="175"/>
    </location>
</feature>
<evidence type="ECO:0000256" key="6">
    <source>
        <dbReference type="RuleBase" id="RU000716"/>
    </source>
</evidence>
<feature type="domain" description="RNA polymerase sigma-70 region 2" evidence="7">
    <location>
        <begin position="24"/>
        <end position="90"/>
    </location>
</feature>
<evidence type="ECO:0000259" key="7">
    <source>
        <dbReference type="Pfam" id="PF04542"/>
    </source>
</evidence>
<keyword evidence="2 6" id="KW-0805">Transcription regulation</keyword>
<dbReference type="PANTHER" id="PTHR43133">
    <property type="entry name" value="RNA POLYMERASE ECF-TYPE SIGMA FACTO"/>
    <property type="match status" value="1"/>
</dbReference>
<dbReference type="InterPro" id="IPR000838">
    <property type="entry name" value="RNA_pol_sigma70_ECF_CS"/>
</dbReference>
<sequence>MTHYTDQEIIDRTLEGDTAIFAALVERYQYMVYTVVYRIVRNKEEAEEIAQDSFVKAYQSLGTYKGKSKFSSWLYTIAYRKSLDRVRNQSVTFTTSVIDNVSEKALKQVENALDYMESKEQNEIVLEAIMKLPEKESVIVTLYYLEENSVKEIAAIVGISPQNVKIKLYRARKKLYSLLKDYVSPEIKDRYGRAL</sequence>
<reference evidence="10" key="1">
    <citation type="journal article" date="2019" name="Int. J. Syst. Evol. Microbiol.">
        <title>The Global Catalogue of Microorganisms (GCM) 10K type strain sequencing project: providing services to taxonomists for standard genome sequencing and annotation.</title>
        <authorList>
            <consortium name="The Broad Institute Genomics Platform"/>
            <consortium name="The Broad Institute Genome Sequencing Center for Infectious Disease"/>
            <person name="Wu L."/>
            <person name="Ma J."/>
        </authorList>
    </citation>
    <scope>NUCLEOTIDE SEQUENCE [LARGE SCALE GENOMIC DNA]</scope>
    <source>
        <strain evidence="10">KCTC 42423</strain>
    </source>
</reference>
<evidence type="ECO:0000313" key="9">
    <source>
        <dbReference type="EMBL" id="MFD2589892.1"/>
    </source>
</evidence>
<dbReference type="PROSITE" id="PS01063">
    <property type="entry name" value="SIGMA70_ECF"/>
    <property type="match status" value="1"/>
</dbReference>
<dbReference type="RefSeq" id="WP_378256165.1">
    <property type="nucleotide sequence ID" value="NZ_JBHSJV010000001.1"/>
</dbReference>
<keyword evidence="5 6" id="KW-0804">Transcription</keyword>
<comment type="similarity">
    <text evidence="1 6">Belongs to the sigma-70 factor family. ECF subfamily.</text>
</comment>
<evidence type="ECO:0000313" key="10">
    <source>
        <dbReference type="Proteomes" id="UP001597459"/>
    </source>
</evidence>
<dbReference type="InterPro" id="IPR036388">
    <property type="entry name" value="WH-like_DNA-bd_sf"/>
</dbReference>
<dbReference type="InterPro" id="IPR007627">
    <property type="entry name" value="RNA_pol_sigma70_r2"/>
</dbReference>
<organism evidence="9 10">
    <name type="scientific">Aquimarina hainanensis</name>
    <dbReference type="NCBI Taxonomy" id="1578017"/>
    <lineage>
        <taxon>Bacteria</taxon>
        <taxon>Pseudomonadati</taxon>
        <taxon>Bacteroidota</taxon>
        <taxon>Flavobacteriia</taxon>
        <taxon>Flavobacteriales</taxon>
        <taxon>Flavobacteriaceae</taxon>
        <taxon>Aquimarina</taxon>
    </lineage>
</organism>
<accession>A0ABW5N310</accession>
<dbReference type="CDD" id="cd06171">
    <property type="entry name" value="Sigma70_r4"/>
    <property type="match status" value="1"/>
</dbReference>
<keyword evidence="3 6" id="KW-0731">Sigma factor</keyword>
<comment type="caution">
    <text evidence="9">The sequence shown here is derived from an EMBL/GenBank/DDBJ whole genome shotgun (WGS) entry which is preliminary data.</text>
</comment>
<dbReference type="SUPFAM" id="SSF88946">
    <property type="entry name" value="Sigma2 domain of RNA polymerase sigma factors"/>
    <property type="match status" value="1"/>
</dbReference>
<dbReference type="EMBL" id="JBHULX010000002">
    <property type="protein sequence ID" value="MFD2589892.1"/>
    <property type="molecule type" value="Genomic_DNA"/>
</dbReference>
<dbReference type="PANTHER" id="PTHR43133:SF45">
    <property type="entry name" value="RNA POLYMERASE ECF-TYPE SIGMA FACTOR"/>
    <property type="match status" value="1"/>
</dbReference>
<evidence type="ECO:0000256" key="5">
    <source>
        <dbReference type="ARBA" id="ARBA00023163"/>
    </source>
</evidence>
<evidence type="ECO:0000256" key="2">
    <source>
        <dbReference type="ARBA" id="ARBA00023015"/>
    </source>
</evidence>
<name>A0ABW5N310_9FLAO</name>
<dbReference type="InterPro" id="IPR039425">
    <property type="entry name" value="RNA_pol_sigma-70-like"/>
</dbReference>
<dbReference type="InterPro" id="IPR013324">
    <property type="entry name" value="RNA_pol_sigma_r3/r4-like"/>
</dbReference>
<gene>
    <name evidence="9" type="ORF">ACFSTE_03560</name>
</gene>
<keyword evidence="10" id="KW-1185">Reference proteome</keyword>